<organism evidence="2 3">
    <name type="scientific">Oryza sativa subsp. japonica</name>
    <name type="common">Rice</name>
    <dbReference type="NCBI Taxonomy" id="39947"/>
    <lineage>
        <taxon>Eukaryota</taxon>
        <taxon>Viridiplantae</taxon>
        <taxon>Streptophyta</taxon>
        <taxon>Embryophyta</taxon>
        <taxon>Tracheophyta</taxon>
        <taxon>Spermatophyta</taxon>
        <taxon>Magnoliopsida</taxon>
        <taxon>Liliopsida</taxon>
        <taxon>Poales</taxon>
        <taxon>Poaceae</taxon>
        <taxon>BOP clade</taxon>
        <taxon>Oryzoideae</taxon>
        <taxon>Oryzeae</taxon>
        <taxon>Oryzinae</taxon>
        <taxon>Oryza</taxon>
        <taxon>Oryza sativa</taxon>
    </lineage>
</organism>
<evidence type="ECO:0000313" key="2">
    <source>
        <dbReference type="EMBL" id="BAT13740.1"/>
    </source>
</evidence>
<name>A0A0P0Y1M8_ORYSJ</name>
<reference evidence="2 3" key="3">
    <citation type="journal article" date="2013" name="Rice">
        <title>Improvement of the Oryza sativa Nipponbare reference genome using next generation sequence and optical map data.</title>
        <authorList>
            <person name="Kawahara Y."/>
            <person name="de la Bastide M."/>
            <person name="Hamilton J.P."/>
            <person name="Kanamori H."/>
            <person name="McCombie W.R."/>
            <person name="Ouyang S."/>
            <person name="Schwartz D.C."/>
            <person name="Tanaka T."/>
            <person name="Wu J."/>
            <person name="Zhou S."/>
            <person name="Childs K.L."/>
            <person name="Davidson R.M."/>
            <person name="Lin H."/>
            <person name="Quesada-Ocampo L."/>
            <person name="Vaillancourt B."/>
            <person name="Sakai H."/>
            <person name="Lee S.S."/>
            <person name="Kim J."/>
            <person name="Numa H."/>
            <person name="Itoh T."/>
            <person name="Buell C.R."/>
            <person name="Matsumoto T."/>
        </authorList>
    </citation>
    <scope>NUCLEOTIDE SEQUENCE [LARGE SCALE GENOMIC DNA]</scope>
    <source>
        <strain evidence="3">cv. Nipponbare</strain>
    </source>
</reference>
<dbReference type="AlphaFoldDB" id="A0A0P0Y1M8"/>
<dbReference type="InParanoid" id="A0A0P0Y1M8"/>
<sequence length="153" mass="16036">MSAITAELLVLDDAAAGASKASPRTGEARAAPDPLHRRRPPRSASSSPPREEGPDASAYGTGERESGALRLMRSTSGRSGAWWWKGRRSGGFGGLRGGEGRWRGARGEVAGRVGIGLICTGKINNLRRGVSIAKAQHNVSYGCSRIVNVSPKS</sequence>
<proteinExistence type="predicted"/>
<protein>
    <submittedName>
        <fullName evidence="2">Os11g0312280 protein</fullName>
    </submittedName>
</protein>
<dbReference type="Proteomes" id="UP000059680">
    <property type="component" value="Chromosome 11"/>
</dbReference>
<feature type="region of interest" description="Disordered" evidence="1">
    <location>
        <begin position="13"/>
        <end position="74"/>
    </location>
</feature>
<evidence type="ECO:0000313" key="3">
    <source>
        <dbReference type="Proteomes" id="UP000059680"/>
    </source>
</evidence>
<evidence type="ECO:0000256" key="1">
    <source>
        <dbReference type="SAM" id="MobiDB-lite"/>
    </source>
</evidence>
<dbReference type="EMBL" id="AP014967">
    <property type="protein sequence ID" value="BAT13740.1"/>
    <property type="molecule type" value="Genomic_DNA"/>
</dbReference>
<reference evidence="3" key="1">
    <citation type="journal article" date="2005" name="Nature">
        <title>The map-based sequence of the rice genome.</title>
        <authorList>
            <consortium name="International rice genome sequencing project (IRGSP)"/>
            <person name="Matsumoto T."/>
            <person name="Wu J."/>
            <person name="Kanamori H."/>
            <person name="Katayose Y."/>
            <person name="Fujisawa M."/>
            <person name="Namiki N."/>
            <person name="Mizuno H."/>
            <person name="Yamamoto K."/>
            <person name="Antonio B.A."/>
            <person name="Baba T."/>
            <person name="Sakata K."/>
            <person name="Nagamura Y."/>
            <person name="Aoki H."/>
            <person name="Arikawa K."/>
            <person name="Arita K."/>
            <person name="Bito T."/>
            <person name="Chiden Y."/>
            <person name="Fujitsuka N."/>
            <person name="Fukunaka R."/>
            <person name="Hamada M."/>
            <person name="Harada C."/>
            <person name="Hayashi A."/>
            <person name="Hijishita S."/>
            <person name="Honda M."/>
            <person name="Hosokawa S."/>
            <person name="Ichikawa Y."/>
            <person name="Idonuma A."/>
            <person name="Iijima M."/>
            <person name="Ikeda M."/>
            <person name="Ikeno M."/>
            <person name="Ito K."/>
            <person name="Ito S."/>
            <person name="Ito T."/>
            <person name="Ito Y."/>
            <person name="Ito Y."/>
            <person name="Iwabuchi A."/>
            <person name="Kamiya K."/>
            <person name="Karasawa W."/>
            <person name="Kurita K."/>
            <person name="Katagiri S."/>
            <person name="Kikuta A."/>
            <person name="Kobayashi H."/>
            <person name="Kobayashi N."/>
            <person name="Machita K."/>
            <person name="Maehara T."/>
            <person name="Masukawa M."/>
            <person name="Mizubayashi T."/>
            <person name="Mukai Y."/>
            <person name="Nagasaki H."/>
            <person name="Nagata Y."/>
            <person name="Naito S."/>
            <person name="Nakashima M."/>
            <person name="Nakama Y."/>
            <person name="Nakamichi Y."/>
            <person name="Nakamura M."/>
            <person name="Meguro A."/>
            <person name="Negishi M."/>
            <person name="Ohta I."/>
            <person name="Ohta T."/>
            <person name="Okamoto M."/>
            <person name="Ono N."/>
            <person name="Saji S."/>
            <person name="Sakaguchi M."/>
            <person name="Sakai K."/>
            <person name="Shibata M."/>
            <person name="Shimokawa T."/>
            <person name="Song J."/>
            <person name="Takazaki Y."/>
            <person name="Terasawa K."/>
            <person name="Tsugane M."/>
            <person name="Tsuji K."/>
            <person name="Ueda S."/>
            <person name="Waki K."/>
            <person name="Yamagata H."/>
            <person name="Yamamoto M."/>
            <person name="Yamamoto S."/>
            <person name="Yamane H."/>
            <person name="Yoshiki S."/>
            <person name="Yoshihara R."/>
            <person name="Yukawa K."/>
            <person name="Zhong H."/>
            <person name="Yano M."/>
            <person name="Yuan Q."/>
            <person name="Ouyang S."/>
            <person name="Liu J."/>
            <person name="Jones K.M."/>
            <person name="Gansberger K."/>
            <person name="Moffat K."/>
            <person name="Hill J."/>
            <person name="Bera J."/>
            <person name="Fadrosh D."/>
            <person name="Jin S."/>
            <person name="Johri S."/>
            <person name="Kim M."/>
            <person name="Overton L."/>
            <person name="Reardon M."/>
            <person name="Tsitrin T."/>
            <person name="Vuong H."/>
            <person name="Weaver B."/>
            <person name="Ciecko A."/>
            <person name="Tallon L."/>
            <person name="Jackson J."/>
            <person name="Pai G."/>
            <person name="Aken S.V."/>
            <person name="Utterback T."/>
            <person name="Reidmuller S."/>
            <person name="Feldblyum T."/>
            <person name="Hsiao J."/>
            <person name="Zismann V."/>
            <person name="Iobst S."/>
            <person name="de Vazeille A.R."/>
            <person name="Buell C.R."/>
            <person name="Ying K."/>
            <person name="Li Y."/>
            <person name="Lu T."/>
            <person name="Huang Y."/>
            <person name="Zhao Q."/>
            <person name="Feng Q."/>
            <person name="Zhang L."/>
            <person name="Zhu J."/>
            <person name="Weng Q."/>
            <person name="Mu J."/>
            <person name="Lu Y."/>
            <person name="Fan D."/>
            <person name="Liu Y."/>
            <person name="Guan J."/>
            <person name="Zhang Y."/>
            <person name="Yu S."/>
            <person name="Liu X."/>
            <person name="Zhang Y."/>
            <person name="Hong G."/>
            <person name="Han B."/>
            <person name="Choisne N."/>
            <person name="Demange N."/>
            <person name="Orjeda G."/>
            <person name="Samain S."/>
            <person name="Cattolico L."/>
            <person name="Pelletier E."/>
            <person name="Couloux A."/>
            <person name="Segurens B."/>
            <person name="Wincker P."/>
            <person name="D'Hont A."/>
            <person name="Scarpelli C."/>
            <person name="Weissenbach J."/>
            <person name="Salanoubat M."/>
            <person name="Quetier F."/>
            <person name="Yu Y."/>
            <person name="Kim H.R."/>
            <person name="Rambo T."/>
            <person name="Currie J."/>
            <person name="Collura K."/>
            <person name="Luo M."/>
            <person name="Yang T."/>
            <person name="Ammiraju J.S.S."/>
            <person name="Engler F."/>
            <person name="Soderlund C."/>
            <person name="Wing R.A."/>
            <person name="Palmer L.E."/>
            <person name="de la Bastide M."/>
            <person name="Spiegel L."/>
            <person name="Nascimento L."/>
            <person name="Zutavern T."/>
            <person name="O'Shaughnessy A."/>
            <person name="Dike S."/>
            <person name="Dedhia N."/>
            <person name="Preston R."/>
            <person name="Balija V."/>
            <person name="McCombie W.R."/>
            <person name="Chow T."/>
            <person name="Chen H."/>
            <person name="Chung M."/>
            <person name="Chen C."/>
            <person name="Shaw J."/>
            <person name="Wu H."/>
            <person name="Hsiao K."/>
            <person name="Chao Y."/>
            <person name="Chu M."/>
            <person name="Cheng C."/>
            <person name="Hour A."/>
            <person name="Lee P."/>
            <person name="Lin S."/>
            <person name="Lin Y."/>
            <person name="Liou J."/>
            <person name="Liu S."/>
            <person name="Hsing Y."/>
            <person name="Raghuvanshi S."/>
            <person name="Mohanty A."/>
            <person name="Bharti A.K."/>
            <person name="Gaur A."/>
            <person name="Gupta V."/>
            <person name="Kumar D."/>
            <person name="Ravi V."/>
            <person name="Vij S."/>
            <person name="Kapur A."/>
            <person name="Khurana P."/>
            <person name="Khurana P."/>
            <person name="Khurana J.P."/>
            <person name="Tyagi A.K."/>
            <person name="Gaikwad K."/>
            <person name="Singh A."/>
            <person name="Dalal V."/>
            <person name="Srivastava S."/>
            <person name="Dixit A."/>
            <person name="Pal A.K."/>
            <person name="Ghazi I.A."/>
            <person name="Yadav M."/>
            <person name="Pandit A."/>
            <person name="Bhargava A."/>
            <person name="Sureshbabu K."/>
            <person name="Batra K."/>
            <person name="Sharma T.R."/>
            <person name="Mohapatra T."/>
            <person name="Singh N.K."/>
            <person name="Messing J."/>
            <person name="Nelson A.B."/>
            <person name="Fuks G."/>
            <person name="Kavchok S."/>
            <person name="Keizer G."/>
            <person name="Linton E."/>
            <person name="Llaca V."/>
            <person name="Song R."/>
            <person name="Tanyolac B."/>
            <person name="Young S."/>
            <person name="Ho-Il K."/>
            <person name="Hahn J.H."/>
            <person name="Sangsakoo G."/>
            <person name="Vanavichit A."/>
            <person name="de Mattos Luiz.A.T."/>
            <person name="Zimmer P.D."/>
            <person name="Malone G."/>
            <person name="Dellagostin O."/>
            <person name="de Oliveira A.C."/>
            <person name="Bevan M."/>
            <person name="Bancroft I."/>
            <person name="Minx P."/>
            <person name="Cordum H."/>
            <person name="Wilson R."/>
            <person name="Cheng Z."/>
            <person name="Jin W."/>
            <person name="Jiang J."/>
            <person name="Leong S.A."/>
            <person name="Iwama H."/>
            <person name="Gojobori T."/>
            <person name="Itoh T."/>
            <person name="Niimura Y."/>
            <person name="Fujii Y."/>
            <person name="Habara T."/>
            <person name="Sakai H."/>
            <person name="Sato Y."/>
            <person name="Wilson G."/>
            <person name="Kumar K."/>
            <person name="McCouch S."/>
            <person name="Juretic N."/>
            <person name="Hoen D."/>
            <person name="Wright S."/>
            <person name="Bruskiewich R."/>
            <person name="Bureau T."/>
            <person name="Miyao A."/>
            <person name="Hirochika H."/>
            <person name="Nishikawa T."/>
            <person name="Kadowaki K."/>
            <person name="Sugiura M."/>
            <person name="Burr B."/>
            <person name="Sasaki T."/>
        </authorList>
    </citation>
    <scope>NUCLEOTIDE SEQUENCE [LARGE SCALE GENOMIC DNA]</scope>
    <source>
        <strain evidence="3">cv. Nipponbare</strain>
    </source>
</reference>
<reference evidence="2 3" key="2">
    <citation type="journal article" date="2013" name="Plant Cell Physiol.">
        <title>Rice Annotation Project Database (RAP-DB): an integrative and interactive database for rice genomics.</title>
        <authorList>
            <person name="Sakai H."/>
            <person name="Lee S.S."/>
            <person name="Tanaka T."/>
            <person name="Numa H."/>
            <person name="Kim J."/>
            <person name="Kawahara Y."/>
            <person name="Wakimoto H."/>
            <person name="Yang C.C."/>
            <person name="Iwamoto M."/>
            <person name="Abe T."/>
            <person name="Yamada Y."/>
            <person name="Muto A."/>
            <person name="Inokuchi H."/>
            <person name="Ikemura T."/>
            <person name="Matsumoto T."/>
            <person name="Sasaki T."/>
            <person name="Itoh T."/>
        </authorList>
    </citation>
    <scope>NUCLEOTIDE SEQUENCE [LARGE SCALE GENOMIC DNA]</scope>
    <source>
        <strain evidence="3">cv. Nipponbare</strain>
    </source>
</reference>
<gene>
    <name evidence="2" type="ordered locus">Os11g0312280</name>
    <name evidence="2" type="ORF">OSNPB_110312280</name>
</gene>
<accession>A0A0P0Y1M8</accession>
<dbReference type="PaxDb" id="39947-A0A0P0Y1M8"/>
<keyword evidence="3" id="KW-1185">Reference proteome</keyword>